<keyword evidence="5" id="KW-1185">Reference proteome</keyword>
<evidence type="ECO:0000259" key="3">
    <source>
        <dbReference type="Pfam" id="PF13505"/>
    </source>
</evidence>
<protein>
    <recommendedName>
        <fullName evidence="3">Outer membrane protein beta-barrel domain-containing protein</fullName>
    </recommendedName>
</protein>
<dbReference type="InterPro" id="IPR011250">
    <property type="entry name" value="OMP/PagP_B-barrel"/>
</dbReference>
<dbReference type="RefSeq" id="WP_011496030.1">
    <property type="nucleotide sequence ID" value="NC_007954.1"/>
</dbReference>
<dbReference type="AlphaFoldDB" id="Q12NV4"/>
<dbReference type="Proteomes" id="UP000001982">
    <property type="component" value="Chromosome"/>
</dbReference>
<organism evidence="4 5">
    <name type="scientific">Shewanella denitrificans (strain OS217 / ATCC BAA-1090 / DSM 15013)</name>
    <dbReference type="NCBI Taxonomy" id="318161"/>
    <lineage>
        <taxon>Bacteria</taxon>
        <taxon>Pseudomonadati</taxon>
        <taxon>Pseudomonadota</taxon>
        <taxon>Gammaproteobacteria</taxon>
        <taxon>Alteromonadales</taxon>
        <taxon>Shewanellaceae</taxon>
        <taxon>Shewanella</taxon>
    </lineage>
</organism>
<evidence type="ECO:0000313" key="4">
    <source>
        <dbReference type="EMBL" id="ABE54872.1"/>
    </source>
</evidence>
<feature type="signal peptide" evidence="2">
    <location>
        <begin position="1"/>
        <end position="19"/>
    </location>
</feature>
<reference evidence="4 5" key="1">
    <citation type="submission" date="2006-03" db="EMBL/GenBank/DDBJ databases">
        <title>Complete sequence of Shewanella denitrificans OS217.</title>
        <authorList>
            <consortium name="US DOE Joint Genome Institute"/>
            <person name="Copeland A."/>
            <person name="Lucas S."/>
            <person name="Lapidus A."/>
            <person name="Barry K."/>
            <person name="Detter J.C."/>
            <person name="Glavina del Rio T."/>
            <person name="Hammon N."/>
            <person name="Israni S."/>
            <person name="Dalin E."/>
            <person name="Tice H."/>
            <person name="Pitluck S."/>
            <person name="Brettin T."/>
            <person name="Bruce D."/>
            <person name="Han C."/>
            <person name="Tapia R."/>
            <person name="Gilna P."/>
            <person name="Kiss H."/>
            <person name="Schmutz J."/>
            <person name="Larimer F."/>
            <person name="Land M."/>
            <person name="Hauser L."/>
            <person name="Kyrpides N."/>
            <person name="Lykidis A."/>
            <person name="Richardson P."/>
        </authorList>
    </citation>
    <scope>NUCLEOTIDE SEQUENCE [LARGE SCALE GENOMIC DNA]</scope>
    <source>
        <strain evidence="5">OS217 / ATCC BAA-1090 / DSM 15013</strain>
    </source>
</reference>
<dbReference type="STRING" id="318161.Sden_1588"/>
<dbReference type="InterPro" id="IPR023614">
    <property type="entry name" value="Porin_dom_sf"/>
</dbReference>
<accession>Q12NV4</accession>
<sequence>MKKIVFTSTLLLSMGSVQAAETAQAPRWDNVSVSYQSVDVENKTLTGFGIAGSKLLGESFFITGGLSNASDDIKTSNGNVDLDFNTKTLGLGYRLPLSHNTDVFGVVSYEDMEAEVKYQGNSVSGGDNGYGFEVGVRSMVTEHVELGASIQYIDKSEDSDTVFAVSALYNFTERFSAGIGYSKAEDLNTFSVSAYYFF</sequence>
<dbReference type="Pfam" id="PF13505">
    <property type="entry name" value="OMP_b-brl"/>
    <property type="match status" value="1"/>
</dbReference>
<dbReference type="SUPFAM" id="SSF56925">
    <property type="entry name" value="OMPA-like"/>
    <property type="match status" value="1"/>
</dbReference>
<evidence type="ECO:0000313" key="5">
    <source>
        <dbReference type="Proteomes" id="UP000001982"/>
    </source>
</evidence>
<dbReference type="InterPro" id="IPR027385">
    <property type="entry name" value="Beta-barrel_OMP"/>
</dbReference>
<dbReference type="KEGG" id="sdn:Sden_1588"/>
<name>Q12NV4_SHEDO</name>
<keyword evidence="1 2" id="KW-0732">Signal</keyword>
<evidence type="ECO:0000256" key="1">
    <source>
        <dbReference type="ARBA" id="ARBA00022729"/>
    </source>
</evidence>
<gene>
    <name evidence="4" type="ordered locus">Sden_1588</name>
</gene>
<evidence type="ECO:0000256" key="2">
    <source>
        <dbReference type="SAM" id="SignalP"/>
    </source>
</evidence>
<feature type="chain" id="PRO_5004181552" description="Outer membrane protein beta-barrel domain-containing protein" evidence="2">
    <location>
        <begin position="20"/>
        <end position="198"/>
    </location>
</feature>
<proteinExistence type="predicted"/>
<dbReference type="eggNOG" id="COG3637">
    <property type="taxonomic scope" value="Bacteria"/>
</dbReference>
<dbReference type="EMBL" id="CP000302">
    <property type="protein sequence ID" value="ABE54872.1"/>
    <property type="molecule type" value="Genomic_DNA"/>
</dbReference>
<dbReference type="Gene3D" id="2.40.160.10">
    <property type="entry name" value="Porin"/>
    <property type="match status" value="1"/>
</dbReference>
<dbReference type="HOGENOM" id="CLU_117139_0_0_6"/>
<feature type="domain" description="Outer membrane protein beta-barrel" evidence="3">
    <location>
        <begin position="8"/>
        <end position="171"/>
    </location>
</feature>